<protein>
    <submittedName>
        <fullName evidence="1">MarR family transcriptional regulator</fullName>
    </submittedName>
</protein>
<dbReference type="AlphaFoldDB" id="A0ABD5SFA7"/>
<dbReference type="Proteomes" id="UP001596383">
    <property type="component" value="Unassembled WGS sequence"/>
</dbReference>
<dbReference type="EMBL" id="JBHSWV010000022">
    <property type="protein sequence ID" value="MFC6763768.1"/>
    <property type="molecule type" value="Genomic_DNA"/>
</dbReference>
<accession>A0ABD5SFA7</accession>
<keyword evidence="2" id="KW-1185">Reference proteome</keyword>
<comment type="caution">
    <text evidence="1">The sequence shown here is derived from an EMBL/GenBank/DDBJ whole genome shotgun (WGS) entry which is preliminary data.</text>
</comment>
<sequence length="90" mass="10118">MPSTSVQQFVIPTDLESPRAKLVSLSLRRTNASTASELRRLLGTSKLALFPLLSSLAGNDYVPGRRTIYLPVRTRPPLRRQIAWRSSARR</sequence>
<evidence type="ECO:0000313" key="1">
    <source>
        <dbReference type="EMBL" id="MFC6763768.1"/>
    </source>
</evidence>
<organism evidence="1 2">
    <name type="scientific">Natrinema soli</name>
    <dbReference type="NCBI Taxonomy" id="1930624"/>
    <lineage>
        <taxon>Archaea</taxon>
        <taxon>Methanobacteriati</taxon>
        <taxon>Methanobacteriota</taxon>
        <taxon>Stenosarchaea group</taxon>
        <taxon>Halobacteria</taxon>
        <taxon>Halobacteriales</taxon>
        <taxon>Natrialbaceae</taxon>
        <taxon>Natrinema</taxon>
    </lineage>
</organism>
<evidence type="ECO:0000313" key="2">
    <source>
        <dbReference type="Proteomes" id="UP001596383"/>
    </source>
</evidence>
<proteinExistence type="predicted"/>
<reference evidence="1 2" key="1">
    <citation type="journal article" date="2019" name="Int. J. Syst. Evol. Microbiol.">
        <title>The Global Catalogue of Microorganisms (GCM) 10K type strain sequencing project: providing services to taxonomists for standard genome sequencing and annotation.</title>
        <authorList>
            <consortium name="The Broad Institute Genomics Platform"/>
            <consortium name="The Broad Institute Genome Sequencing Center for Infectious Disease"/>
            <person name="Wu L."/>
            <person name="Ma J."/>
        </authorList>
    </citation>
    <scope>NUCLEOTIDE SEQUENCE [LARGE SCALE GENOMIC DNA]</scope>
    <source>
        <strain evidence="1 2">LMG 29247</strain>
    </source>
</reference>
<name>A0ABD5SFA7_9EURY</name>
<gene>
    <name evidence="1" type="ORF">ACFQE6_01400</name>
</gene>